<evidence type="ECO:0000256" key="1">
    <source>
        <dbReference type="SAM" id="SignalP"/>
    </source>
</evidence>
<dbReference type="PIRSF" id="PIRSF028101">
    <property type="entry name" value="UCP028101"/>
    <property type="match status" value="1"/>
</dbReference>
<proteinExistence type="predicted"/>
<organism evidence="2 3">
    <name type="scientific">Salipiger aestuarii</name>
    <dbReference type="NCBI Taxonomy" id="568098"/>
    <lineage>
        <taxon>Bacteria</taxon>
        <taxon>Pseudomonadati</taxon>
        <taxon>Pseudomonadota</taxon>
        <taxon>Alphaproteobacteria</taxon>
        <taxon>Rhodobacterales</taxon>
        <taxon>Roseobacteraceae</taxon>
        <taxon>Salipiger</taxon>
    </lineage>
</organism>
<dbReference type="EMBL" id="QLMG01000011">
    <property type="protein sequence ID" value="RAK18781.1"/>
    <property type="molecule type" value="Genomic_DNA"/>
</dbReference>
<dbReference type="Proteomes" id="UP000249165">
    <property type="component" value="Unassembled WGS sequence"/>
</dbReference>
<feature type="signal peptide" evidence="1">
    <location>
        <begin position="1"/>
        <end position="23"/>
    </location>
</feature>
<evidence type="ECO:0000313" key="2">
    <source>
        <dbReference type="EMBL" id="RAK18781.1"/>
    </source>
</evidence>
<dbReference type="InterPro" id="IPR006311">
    <property type="entry name" value="TAT_signal"/>
</dbReference>
<dbReference type="OrthoDB" id="5624218at2"/>
<dbReference type="Pfam" id="PF07433">
    <property type="entry name" value="DUF1513"/>
    <property type="match status" value="1"/>
</dbReference>
<dbReference type="RefSeq" id="WP_009502813.1">
    <property type="nucleotide sequence ID" value="NZ_LIQE01000010.1"/>
</dbReference>
<keyword evidence="3" id="KW-1185">Reference proteome</keyword>
<dbReference type="InterPro" id="IPR011044">
    <property type="entry name" value="Quino_amine_DH_bsu"/>
</dbReference>
<accession>A0A327YE61</accession>
<comment type="caution">
    <text evidence="2">The sequence shown here is derived from an EMBL/GenBank/DDBJ whole genome shotgun (WGS) entry which is preliminary data.</text>
</comment>
<dbReference type="AlphaFoldDB" id="A0A327YE61"/>
<dbReference type="InterPro" id="IPR015943">
    <property type="entry name" value="WD40/YVTN_repeat-like_dom_sf"/>
</dbReference>
<dbReference type="InterPro" id="IPR008311">
    <property type="entry name" value="UCP028101"/>
</dbReference>
<dbReference type="PROSITE" id="PS51318">
    <property type="entry name" value="TAT"/>
    <property type="match status" value="1"/>
</dbReference>
<gene>
    <name evidence="2" type="ORF">ATI53_101160</name>
</gene>
<sequence length="357" mass="37693">MTTRRVFIASLLAASANPAAGWAAVGGPTYLAAAKCRDGSHMLAGLREDGSVAFTVPLPARGHAAAAHPERAEAVGFARRPGSYAMVVDCRDGTVLHRLSAPQDRQFNGHGTFSPDGALLYTCEQRVEDSEGFVGIWDTAASYSRIGEFRSHGVGPHDIRVMPDHQSLVIANGGIRTDRWDRAKLNIDVMRPNLVYVDVTGALLERRDLPGFYQNSIRHLAVRGDGLVGLAMQWEGEAGYAPPLLALHRRGAPPVLCEAPLQDELAMGGYAGSVAFSGDGSEIAITSPRGGRIHRFSDGGVFLGAVSRADVCGLAPHAGGYVASDGLGGMLLLRGGTLTALARADVAWDNHLVAIRA</sequence>
<keyword evidence="1" id="KW-0732">Signal</keyword>
<protein>
    <recommendedName>
        <fullName evidence="4">DUF1513 domain-containing protein</fullName>
    </recommendedName>
</protein>
<evidence type="ECO:0008006" key="4">
    <source>
        <dbReference type="Google" id="ProtNLM"/>
    </source>
</evidence>
<feature type="chain" id="PRO_5016431288" description="DUF1513 domain-containing protein" evidence="1">
    <location>
        <begin position="24"/>
        <end position="357"/>
    </location>
</feature>
<dbReference type="Gene3D" id="2.130.10.10">
    <property type="entry name" value="YVTN repeat-like/Quinoprotein amine dehydrogenase"/>
    <property type="match status" value="1"/>
</dbReference>
<evidence type="ECO:0000313" key="3">
    <source>
        <dbReference type="Proteomes" id="UP000249165"/>
    </source>
</evidence>
<dbReference type="SUPFAM" id="SSF50969">
    <property type="entry name" value="YVTN repeat-like/Quinoprotein amine dehydrogenase"/>
    <property type="match status" value="1"/>
</dbReference>
<reference evidence="2 3" key="1">
    <citation type="submission" date="2018-06" db="EMBL/GenBank/DDBJ databases">
        <title>Genomic Encyclopedia of Archaeal and Bacterial Type Strains, Phase II (KMG-II): from individual species to whole genera.</title>
        <authorList>
            <person name="Goeker M."/>
        </authorList>
    </citation>
    <scope>NUCLEOTIDE SEQUENCE [LARGE SCALE GENOMIC DNA]</scope>
    <source>
        <strain evidence="2 3">DSM 22011</strain>
    </source>
</reference>
<name>A0A327YE61_9RHOB</name>